<gene>
    <name evidence="8" type="ORF">PoB_002801200</name>
</gene>
<reference evidence="8 9" key="1">
    <citation type="journal article" date="2021" name="Elife">
        <title>Chloroplast acquisition without the gene transfer in kleptoplastic sea slugs, Plakobranchus ocellatus.</title>
        <authorList>
            <person name="Maeda T."/>
            <person name="Takahashi S."/>
            <person name="Yoshida T."/>
            <person name="Shimamura S."/>
            <person name="Takaki Y."/>
            <person name="Nagai Y."/>
            <person name="Toyoda A."/>
            <person name="Suzuki Y."/>
            <person name="Arimoto A."/>
            <person name="Ishii H."/>
            <person name="Satoh N."/>
            <person name="Nishiyama T."/>
            <person name="Hasebe M."/>
            <person name="Maruyama T."/>
            <person name="Minagawa J."/>
            <person name="Obokata J."/>
            <person name="Shigenobu S."/>
        </authorList>
    </citation>
    <scope>NUCLEOTIDE SEQUENCE [LARGE SCALE GENOMIC DNA]</scope>
</reference>
<evidence type="ECO:0000313" key="9">
    <source>
        <dbReference type="Proteomes" id="UP000735302"/>
    </source>
</evidence>
<dbReference type="EMBL" id="BLXT01003326">
    <property type="protein sequence ID" value="GFO01507.1"/>
    <property type="molecule type" value="Genomic_DNA"/>
</dbReference>
<name>A0AAV4A2G2_9GAST</name>
<keyword evidence="4 6" id="KW-1133">Transmembrane helix</keyword>
<comment type="caution">
    <text evidence="8">The sequence shown here is derived from an EMBL/GenBank/DDBJ whole genome shotgun (WGS) entry which is preliminary data.</text>
</comment>
<evidence type="ECO:0000259" key="7">
    <source>
        <dbReference type="Pfam" id="PF01061"/>
    </source>
</evidence>
<keyword evidence="8" id="KW-0067">ATP-binding</keyword>
<keyword evidence="2" id="KW-0813">Transport</keyword>
<feature type="transmembrane region" description="Helical" evidence="6">
    <location>
        <begin position="59"/>
        <end position="83"/>
    </location>
</feature>
<dbReference type="AlphaFoldDB" id="A0AAV4A2G2"/>
<evidence type="ECO:0000256" key="5">
    <source>
        <dbReference type="ARBA" id="ARBA00023136"/>
    </source>
</evidence>
<comment type="subcellular location">
    <subcellularLocation>
        <location evidence="1">Membrane</location>
        <topology evidence="1">Multi-pass membrane protein</topology>
    </subcellularLocation>
</comment>
<dbReference type="GO" id="GO:0140359">
    <property type="term" value="F:ABC-type transporter activity"/>
    <property type="evidence" value="ECO:0007669"/>
    <property type="project" value="InterPro"/>
</dbReference>
<dbReference type="PANTHER" id="PTHR48041:SF139">
    <property type="entry name" value="PROTEIN SCARLET"/>
    <property type="match status" value="1"/>
</dbReference>
<keyword evidence="8" id="KW-0547">Nucleotide-binding</keyword>
<evidence type="ECO:0000313" key="8">
    <source>
        <dbReference type="EMBL" id="GFO01507.1"/>
    </source>
</evidence>
<dbReference type="GO" id="GO:0005524">
    <property type="term" value="F:ATP binding"/>
    <property type="evidence" value="ECO:0007669"/>
    <property type="project" value="UniProtKB-KW"/>
</dbReference>
<dbReference type="InterPro" id="IPR050352">
    <property type="entry name" value="ABCG_transporters"/>
</dbReference>
<dbReference type="Proteomes" id="UP000735302">
    <property type="component" value="Unassembled WGS sequence"/>
</dbReference>
<dbReference type="Pfam" id="PF01061">
    <property type="entry name" value="ABC2_membrane"/>
    <property type="match status" value="1"/>
</dbReference>
<evidence type="ECO:0000256" key="2">
    <source>
        <dbReference type="ARBA" id="ARBA00022448"/>
    </source>
</evidence>
<feature type="domain" description="ABC-2 type transporter transmembrane" evidence="7">
    <location>
        <begin position="2"/>
        <end position="139"/>
    </location>
</feature>
<evidence type="ECO:0000256" key="6">
    <source>
        <dbReference type="SAM" id="Phobius"/>
    </source>
</evidence>
<feature type="transmembrane region" description="Helical" evidence="6">
    <location>
        <begin position="32"/>
        <end position="52"/>
    </location>
</feature>
<keyword evidence="5 6" id="KW-0472">Membrane</keyword>
<dbReference type="GO" id="GO:0005886">
    <property type="term" value="C:plasma membrane"/>
    <property type="evidence" value="ECO:0007669"/>
    <property type="project" value="TreeGrafter"/>
</dbReference>
<sequence>AFPNEINLVKREYGTGLYKTATYFITKSIAELPLFVFGSMIFLSITYFMIGLKDTLEAFLLACIVVNLGSLTAVWLGYTISIIAGDSTMALSVAGPILVPLVLFSGMGINLEDIPDYFQWMKEISWFKNAYQLMMINQWKDYGSIPCPNASHIPINATIPEMCAAISCPYSSGQVILDYNSMEVKPS</sequence>
<evidence type="ECO:0000256" key="4">
    <source>
        <dbReference type="ARBA" id="ARBA00022989"/>
    </source>
</evidence>
<dbReference type="InterPro" id="IPR013525">
    <property type="entry name" value="ABC2_TM"/>
</dbReference>
<protein>
    <submittedName>
        <fullName evidence="8">ATP-binding cassette sub-family g member</fullName>
    </submittedName>
</protein>
<accession>A0AAV4A2G2</accession>
<dbReference type="PANTHER" id="PTHR48041">
    <property type="entry name" value="ABC TRANSPORTER G FAMILY MEMBER 28"/>
    <property type="match status" value="1"/>
</dbReference>
<evidence type="ECO:0000256" key="3">
    <source>
        <dbReference type="ARBA" id="ARBA00022692"/>
    </source>
</evidence>
<organism evidence="8 9">
    <name type="scientific">Plakobranchus ocellatus</name>
    <dbReference type="NCBI Taxonomy" id="259542"/>
    <lineage>
        <taxon>Eukaryota</taxon>
        <taxon>Metazoa</taxon>
        <taxon>Spiralia</taxon>
        <taxon>Lophotrochozoa</taxon>
        <taxon>Mollusca</taxon>
        <taxon>Gastropoda</taxon>
        <taxon>Heterobranchia</taxon>
        <taxon>Euthyneura</taxon>
        <taxon>Panpulmonata</taxon>
        <taxon>Sacoglossa</taxon>
        <taxon>Placobranchoidea</taxon>
        <taxon>Plakobranchidae</taxon>
        <taxon>Plakobranchus</taxon>
    </lineage>
</organism>
<proteinExistence type="predicted"/>
<evidence type="ECO:0000256" key="1">
    <source>
        <dbReference type="ARBA" id="ARBA00004141"/>
    </source>
</evidence>
<feature type="transmembrane region" description="Helical" evidence="6">
    <location>
        <begin position="89"/>
        <end position="111"/>
    </location>
</feature>
<feature type="non-terminal residue" evidence="8">
    <location>
        <position position="1"/>
    </location>
</feature>
<keyword evidence="9" id="KW-1185">Reference proteome</keyword>
<keyword evidence="3 6" id="KW-0812">Transmembrane</keyword>